<keyword evidence="2" id="KW-0326">Glycosidase</keyword>
<dbReference type="PANTHER" id="PTHR12304">
    <property type="entry name" value="INOSINE-URIDINE PREFERRING NUCLEOSIDE HYDROLASE"/>
    <property type="match status" value="1"/>
</dbReference>
<dbReference type="EMBL" id="BAAABM010000007">
    <property type="protein sequence ID" value="GAA0319202.1"/>
    <property type="molecule type" value="Genomic_DNA"/>
</dbReference>
<proteinExistence type="predicted"/>
<keyword evidence="5" id="KW-1185">Reference proteome</keyword>
<dbReference type="Pfam" id="PF01156">
    <property type="entry name" value="IU_nuc_hydro"/>
    <property type="match status" value="1"/>
</dbReference>
<keyword evidence="1 4" id="KW-0378">Hydrolase</keyword>
<evidence type="ECO:0000313" key="5">
    <source>
        <dbReference type="Proteomes" id="UP001501822"/>
    </source>
</evidence>
<dbReference type="Gene3D" id="3.90.245.10">
    <property type="entry name" value="Ribonucleoside hydrolase-like"/>
    <property type="match status" value="1"/>
</dbReference>
<dbReference type="CDD" id="cd02650">
    <property type="entry name" value="nuc_hydro_CaPnhB"/>
    <property type="match status" value="1"/>
</dbReference>
<name>A0ABP3FJT2_9ACTN</name>
<evidence type="ECO:0000259" key="3">
    <source>
        <dbReference type="Pfam" id="PF01156"/>
    </source>
</evidence>
<feature type="domain" description="Inosine/uridine-preferring nucleoside hydrolase" evidence="3">
    <location>
        <begin position="14"/>
        <end position="316"/>
    </location>
</feature>
<organism evidence="4 5">
    <name type="scientific">Actinoallomurus spadix</name>
    <dbReference type="NCBI Taxonomy" id="79912"/>
    <lineage>
        <taxon>Bacteria</taxon>
        <taxon>Bacillati</taxon>
        <taxon>Actinomycetota</taxon>
        <taxon>Actinomycetes</taxon>
        <taxon>Streptosporangiales</taxon>
        <taxon>Thermomonosporaceae</taxon>
        <taxon>Actinoallomurus</taxon>
    </lineage>
</organism>
<dbReference type="InterPro" id="IPR001910">
    <property type="entry name" value="Inosine/uridine_hydrolase_dom"/>
</dbReference>
<dbReference type="InterPro" id="IPR036452">
    <property type="entry name" value="Ribo_hydro-like"/>
</dbReference>
<reference evidence="5" key="1">
    <citation type="journal article" date="2019" name="Int. J. Syst. Evol. Microbiol.">
        <title>The Global Catalogue of Microorganisms (GCM) 10K type strain sequencing project: providing services to taxonomists for standard genome sequencing and annotation.</title>
        <authorList>
            <consortium name="The Broad Institute Genomics Platform"/>
            <consortium name="The Broad Institute Genome Sequencing Center for Infectious Disease"/>
            <person name="Wu L."/>
            <person name="Ma J."/>
        </authorList>
    </citation>
    <scope>NUCLEOTIDE SEQUENCE [LARGE SCALE GENOMIC DNA]</scope>
    <source>
        <strain evidence="5">JCM 3146</strain>
    </source>
</reference>
<evidence type="ECO:0000313" key="4">
    <source>
        <dbReference type="EMBL" id="GAA0319202.1"/>
    </source>
</evidence>
<accession>A0ABP3FJT2</accession>
<dbReference type="RefSeq" id="WP_252800173.1">
    <property type="nucleotide sequence ID" value="NZ_BAAABM010000007.1"/>
</dbReference>
<dbReference type="SUPFAM" id="SSF53590">
    <property type="entry name" value="Nucleoside hydrolase"/>
    <property type="match status" value="1"/>
</dbReference>
<evidence type="ECO:0000256" key="1">
    <source>
        <dbReference type="ARBA" id="ARBA00022801"/>
    </source>
</evidence>
<evidence type="ECO:0000256" key="2">
    <source>
        <dbReference type="ARBA" id="ARBA00023295"/>
    </source>
</evidence>
<sequence>MSFGQARVSPVRRVVVDTDTGIDDAHTLLYLAGRPDAEIVAITSVYGNCVVDDAVRNIGYVTRLLGLDVPIALGAAGPLEGSPNIASYVHGKDGLGDRGYLRPVPDLAAESSAELLVTLADEAPGELDLLALGPLTNLGLALRIDPDLLLKYRSVVLMGGSGPYAEPGVLRMIDANIDNDPAAARLVFAAPRNELVSVGVNVTAGTILDEQAIGALRAAGTPVARFAVEILDSYLDFYQNEWGRRIIPLHDPLAAGVLLDPGYATGWIDGPVNVVGDGFTSRARLMRTSDGLPPAFPYERTPDTRVLTSVDAPRFVQDFVKTLS</sequence>
<comment type="caution">
    <text evidence="4">The sequence shown here is derived from an EMBL/GenBank/DDBJ whole genome shotgun (WGS) entry which is preliminary data.</text>
</comment>
<protein>
    <submittedName>
        <fullName evidence="4">Nucleoside hydrolase</fullName>
    </submittedName>
</protein>
<dbReference type="Proteomes" id="UP001501822">
    <property type="component" value="Unassembled WGS sequence"/>
</dbReference>
<gene>
    <name evidence="4" type="ORF">GCM10010151_06220</name>
</gene>
<dbReference type="InterPro" id="IPR023186">
    <property type="entry name" value="IUNH"/>
</dbReference>
<dbReference type="GO" id="GO:0016787">
    <property type="term" value="F:hydrolase activity"/>
    <property type="evidence" value="ECO:0007669"/>
    <property type="project" value="UniProtKB-KW"/>
</dbReference>
<dbReference type="PANTHER" id="PTHR12304:SF4">
    <property type="entry name" value="URIDINE NUCLEOSIDASE"/>
    <property type="match status" value="1"/>
</dbReference>